<evidence type="ECO:0000313" key="2">
    <source>
        <dbReference type="EMBL" id="CAG8533946.1"/>
    </source>
</evidence>
<dbReference type="EMBL" id="CAJVQB010001396">
    <property type="protein sequence ID" value="CAG8533946.1"/>
    <property type="molecule type" value="Genomic_DNA"/>
</dbReference>
<protein>
    <submittedName>
        <fullName evidence="2">21240_t:CDS:1</fullName>
    </submittedName>
</protein>
<accession>A0ABM8W5Z1</accession>
<sequence length="60" mass="7121">MKRLYKNEQIEETERAERNNVRNDRQNQKTTNTNIEILVVAVQVPEQENPQIENTPTKKV</sequence>
<evidence type="ECO:0000313" key="3">
    <source>
        <dbReference type="Proteomes" id="UP000789901"/>
    </source>
</evidence>
<dbReference type="Proteomes" id="UP000789901">
    <property type="component" value="Unassembled WGS sequence"/>
</dbReference>
<reference evidence="2 3" key="1">
    <citation type="submission" date="2021-06" db="EMBL/GenBank/DDBJ databases">
        <authorList>
            <person name="Kallberg Y."/>
            <person name="Tangrot J."/>
            <person name="Rosling A."/>
        </authorList>
    </citation>
    <scope>NUCLEOTIDE SEQUENCE [LARGE SCALE GENOMIC DNA]</scope>
    <source>
        <strain evidence="2 3">120-4 pot B 10/14</strain>
    </source>
</reference>
<evidence type="ECO:0000256" key="1">
    <source>
        <dbReference type="SAM" id="MobiDB-lite"/>
    </source>
</evidence>
<organism evidence="2 3">
    <name type="scientific">Gigaspora margarita</name>
    <dbReference type="NCBI Taxonomy" id="4874"/>
    <lineage>
        <taxon>Eukaryota</taxon>
        <taxon>Fungi</taxon>
        <taxon>Fungi incertae sedis</taxon>
        <taxon>Mucoromycota</taxon>
        <taxon>Glomeromycotina</taxon>
        <taxon>Glomeromycetes</taxon>
        <taxon>Diversisporales</taxon>
        <taxon>Gigasporaceae</taxon>
        <taxon>Gigaspora</taxon>
    </lineage>
</organism>
<keyword evidence="3" id="KW-1185">Reference proteome</keyword>
<name>A0ABM8W5Z1_GIGMA</name>
<gene>
    <name evidence="2" type="ORF">GMARGA_LOCUS3757</name>
</gene>
<feature type="compositionally biased region" description="Basic and acidic residues" evidence="1">
    <location>
        <begin position="1"/>
        <end position="27"/>
    </location>
</feature>
<feature type="region of interest" description="Disordered" evidence="1">
    <location>
        <begin position="1"/>
        <end position="33"/>
    </location>
</feature>
<comment type="caution">
    <text evidence="2">The sequence shown here is derived from an EMBL/GenBank/DDBJ whole genome shotgun (WGS) entry which is preliminary data.</text>
</comment>
<proteinExistence type="predicted"/>